<dbReference type="Proteomes" id="UP000646776">
    <property type="component" value="Unassembled WGS sequence"/>
</dbReference>
<reference evidence="3" key="1">
    <citation type="journal article" date="2014" name="Int. J. Syst. Evol. Microbiol.">
        <title>Complete genome sequence of Corynebacterium casei LMG S-19264T (=DSM 44701T), isolated from a smear-ripened cheese.</title>
        <authorList>
            <consortium name="US DOE Joint Genome Institute (JGI-PGF)"/>
            <person name="Walter F."/>
            <person name="Albersmeier A."/>
            <person name="Kalinowski J."/>
            <person name="Ruckert C."/>
        </authorList>
    </citation>
    <scope>NUCLEOTIDE SEQUENCE</scope>
    <source>
        <strain evidence="3">JCM 4125</strain>
    </source>
</reference>
<dbReference type="InterPro" id="IPR002513">
    <property type="entry name" value="Tn3_Tnp_DDE_dom"/>
</dbReference>
<feature type="region of interest" description="Disordered" evidence="1">
    <location>
        <begin position="45"/>
        <end position="115"/>
    </location>
</feature>
<dbReference type="EMBL" id="BMSA01000054">
    <property type="protein sequence ID" value="GGT97538.1"/>
    <property type="molecule type" value="Genomic_DNA"/>
</dbReference>
<proteinExistence type="predicted"/>
<accession>A0A918HR49</accession>
<evidence type="ECO:0000313" key="3">
    <source>
        <dbReference type="EMBL" id="GGT97538.1"/>
    </source>
</evidence>
<dbReference type="GO" id="GO:0004803">
    <property type="term" value="F:transposase activity"/>
    <property type="evidence" value="ECO:0007669"/>
    <property type="project" value="InterPro"/>
</dbReference>
<sequence length="222" mass="23462">MSDAAGLSLHVALSAANSHDSRALKPMLAHFPVTQQSEFSRLQAIRLPAEGRAGGDPQAAAGAGEADDRHLPDGGGADRPRRPRATGPDGAPAPFPAGKCPSSGGAAACRPAGRGAGEAHWRDLRRVSIAIREGILASPLLLRRLGSSSKRNQIYRASRAVGRAVATVQMLRFISDSSLCRRVTQRPPNKVESFNNFTDWLAFCNGGVIADNDPVEQEKAVK</sequence>
<evidence type="ECO:0000256" key="1">
    <source>
        <dbReference type="SAM" id="MobiDB-lite"/>
    </source>
</evidence>
<feature type="compositionally biased region" description="Basic and acidic residues" evidence="1">
    <location>
        <begin position="66"/>
        <end position="80"/>
    </location>
</feature>
<keyword evidence="4" id="KW-1185">Reference proteome</keyword>
<name>A0A918HR49_9ACTN</name>
<organism evidence="3 4">
    <name type="scientific">Streptomyces phaeofaciens</name>
    <dbReference type="NCBI Taxonomy" id="68254"/>
    <lineage>
        <taxon>Bacteria</taxon>
        <taxon>Bacillati</taxon>
        <taxon>Actinomycetota</taxon>
        <taxon>Actinomycetes</taxon>
        <taxon>Kitasatosporales</taxon>
        <taxon>Streptomycetaceae</taxon>
        <taxon>Streptomyces</taxon>
    </lineage>
</organism>
<dbReference type="Pfam" id="PF01526">
    <property type="entry name" value="DDE_Tnp_Tn3"/>
    <property type="match status" value="1"/>
</dbReference>
<evidence type="ECO:0000259" key="2">
    <source>
        <dbReference type="Pfam" id="PF01526"/>
    </source>
</evidence>
<feature type="domain" description="Tn3 transposase DDE" evidence="2">
    <location>
        <begin position="118"/>
        <end position="221"/>
    </location>
</feature>
<dbReference type="GO" id="GO:0006313">
    <property type="term" value="P:DNA transposition"/>
    <property type="evidence" value="ECO:0007669"/>
    <property type="project" value="InterPro"/>
</dbReference>
<dbReference type="AlphaFoldDB" id="A0A918HR49"/>
<evidence type="ECO:0000313" key="4">
    <source>
        <dbReference type="Proteomes" id="UP000646776"/>
    </source>
</evidence>
<feature type="compositionally biased region" description="Low complexity" evidence="1">
    <location>
        <begin position="55"/>
        <end position="64"/>
    </location>
</feature>
<protein>
    <recommendedName>
        <fullName evidence="2">Tn3 transposase DDE domain-containing protein</fullName>
    </recommendedName>
</protein>
<comment type="caution">
    <text evidence="3">The sequence shown here is derived from an EMBL/GenBank/DDBJ whole genome shotgun (WGS) entry which is preliminary data.</text>
</comment>
<feature type="compositionally biased region" description="Low complexity" evidence="1">
    <location>
        <begin position="85"/>
        <end position="113"/>
    </location>
</feature>
<reference evidence="3" key="2">
    <citation type="submission" date="2020-09" db="EMBL/GenBank/DDBJ databases">
        <authorList>
            <person name="Sun Q."/>
            <person name="Ohkuma M."/>
        </authorList>
    </citation>
    <scope>NUCLEOTIDE SEQUENCE</scope>
    <source>
        <strain evidence="3">JCM 4125</strain>
    </source>
</reference>
<gene>
    <name evidence="3" type="ORF">GCM10010226_88680</name>
</gene>